<sequence>MTMSRTVPGESSTSRIDCTPEARVTKSLLGYGVIAGPFYVVCSVVQGLLTPGFSFATDSWSLLSLGGAGWVHITVFVLTGLMTAAAAIGYRRHLPSGPGRTAWVFLLVYGILLIAAGAALPDATGAGFSVHGMLHLLAGGLGFVAFAVWSFALARRLRRTSVPASATSIIVGALLLVGFVAIAVSGGSAVATIALTVVVILAWAWLAVVSVWMYREAAEAGRIVVPAAG</sequence>
<gene>
    <name evidence="2" type="ORF">N136_03468</name>
</gene>
<organism evidence="2 3">
    <name type="scientific">Leifsonia aquatica ATCC 14665</name>
    <dbReference type="NCBI Taxonomy" id="1358026"/>
    <lineage>
        <taxon>Bacteria</taxon>
        <taxon>Bacillati</taxon>
        <taxon>Actinomycetota</taxon>
        <taxon>Actinomycetes</taxon>
        <taxon>Micrococcales</taxon>
        <taxon>Microbacteriaceae</taxon>
        <taxon>Leifsonia</taxon>
    </lineage>
</organism>
<feature type="transmembrane region" description="Helical" evidence="1">
    <location>
        <begin position="132"/>
        <end position="154"/>
    </location>
</feature>
<keyword evidence="1" id="KW-0812">Transmembrane</keyword>
<dbReference type="OrthoDB" id="8159487at2"/>
<dbReference type="PATRIC" id="fig|1358026.3.peg.2914"/>
<dbReference type="EMBL" id="AWVQ01000500">
    <property type="protein sequence ID" value="ERK70195.1"/>
    <property type="molecule type" value="Genomic_DNA"/>
</dbReference>
<dbReference type="HOGENOM" id="CLU_094600_0_0_11"/>
<comment type="caution">
    <text evidence="2">The sequence shown here is derived from an EMBL/GenBank/DDBJ whole genome shotgun (WGS) entry which is preliminary data.</text>
</comment>
<evidence type="ECO:0008006" key="4">
    <source>
        <dbReference type="Google" id="ProtNLM"/>
    </source>
</evidence>
<evidence type="ECO:0000313" key="2">
    <source>
        <dbReference type="EMBL" id="ERK70195.1"/>
    </source>
</evidence>
<protein>
    <recommendedName>
        <fullName evidence="4">DUF998 domain-containing protein</fullName>
    </recommendedName>
</protein>
<dbReference type="Pfam" id="PF06197">
    <property type="entry name" value="DUF998"/>
    <property type="match status" value="1"/>
</dbReference>
<name>U2R4K4_LEIAQ</name>
<feature type="transmembrane region" description="Helical" evidence="1">
    <location>
        <begin position="166"/>
        <end position="184"/>
    </location>
</feature>
<feature type="transmembrane region" description="Helical" evidence="1">
    <location>
        <begin position="28"/>
        <end position="49"/>
    </location>
</feature>
<evidence type="ECO:0000256" key="1">
    <source>
        <dbReference type="SAM" id="Phobius"/>
    </source>
</evidence>
<dbReference type="Proteomes" id="UP000016605">
    <property type="component" value="Unassembled WGS sequence"/>
</dbReference>
<dbReference type="AlphaFoldDB" id="U2R4K4"/>
<dbReference type="InterPro" id="IPR009339">
    <property type="entry name" value="DUF998"/>
</dbReference>
<feature type="transmembrane region" description="Helical" evidence="1">
    <location>
        <begin position="190"/>
        <end position="214"/>
    </location>
</feature>
<keyword evidence="1" id="KW-0472">Membrane</keyword>
<accession>U2R4K4</accession>
<reference evidence="2 3" key="1">
    <citation type="submission" date="2013-08" db="EMBL/GenBank/DDBJ databases">
        <authorList>
            <person name="Weinstock G."/>
            <person name="Sodergren E."/>
            <person name="Wylie T."/>
            <person name="Fulton L."/>
            <person name="Fulton R."/>
            <person name="Fronick C."/>
            <person name="O'Laughlin M."/>
            <person name="Godfrey J."/>
            <person name="Miner T."/>
            <person name="Herter B."/>
            <person name="Appelbaum E."/>
            <person name="Cordes M."/>
            <person name="Lek S."/>
            <person name="Wollam A."/>
            <person name="Pepin K.H."/>
            <person name="Palsikar V.B."/>
            <person name="Mitreva M."/>
            <person name="Wilson R.K."/>
        </authorList>
    </citation>
    <scope>NUCLEOTIDE SEQUENCE [LARGE SCALE GENOMIC DNA]</scope>
    <source>
        <strain evidence="2 3">ATCC 14665</strain>
    </source>
</reference>
<proteinExistence type="predicted"/>
<evidence type="ECO:0000313" key="3">
    <source>
        <dbReference type="Proteomes" id="UP000016605"/>
    </source>
</evidence>
<keyword evidence="1" id="KW-1133">Transmembrane helix</keyword>
<feature type="transmembrane region" description="Helical" evidence="1">
    <location>
        <begin position="102"/>
        <end position="120"/>
    </location>
</feature>
<feature type="transmembrane region" description="Helical" evidence="1">
    <location>
        <begin position="69"/>
        <end position="90"/>
    </location>
</feature>